<dbReference type="InterPro" id="IPR012670">
    <property type="entry name" value="T3SS_YscI/HrpB"/>
</dbReference>
<protein>
    <submittedName>
        <fullName evidence="1">AscI</fullName>
    </submittedName>
</protein>
<sequence>MMEITQSAQAVVTSLDELKAVDLSSPHVASFEQAMGSTSQGMGSSLLGELGELKQQFVEAKQNLQTELATPGDDPNSLMQMQWSLMRITMQEELIAKTVGKMSQNVETLLKTQ</sequence>
<reference evidence="1" key="1">
    <citation type="journal article" date="2007" name="Proc. Natl. Acad. Sci. U.S.A.">
        <title>Interaction between innate immune cells and a bacterial type III secretion system in mutualistic and pathogenic associations.</title>
        <authorList>
            <person name="Silver A.C."/>
            <person name="Kikuchi Y."/>
            <person name="Fadl A.A."/>
            <person name="Sha J."/>
            <person name="Chopra A.K."/>
            <person name="Graf J."/>
        </authorList>
    </citation>
    <scope>NUCLEOTIDE SEQUENCE</scope>
    <source>
        <strain evidence="1">HM21</strain>
    </source>
</reference>
<gene>
    <name evidence="1" type="primary">ascI</name>
</gene>
<dbReference type="AlphaFoldDB" id="A5Y884"/>
<accession>A5Y884</accession>
<dbReference type="EMBL" id="EF215451">
    <property type="protein sequence ID" value="ABP51948.1"/>
    <property type="molecule type" value="Genomic_DNA"/>
</dbReference>
<evidence type="ECO:0000313" key="1">
    <source>
        <dbReference type="EMBL" id="ABP51948.1"/>
    </source>
</evidence>
<dbReference type="Pfam" id="PF17001">
    <property type="entry name" value="T3SS_basalb_I"/>
    <property type="match status" value="1"/>
</dbReference>
<name>A5Y884_AERVE</name>
<proteinExistence type="predicted"/>
<organism evidence="1">
    <name type="scientific">Aeromonas veronii bv. sobria</name>
    <dbReference type="NCBI Taxonomy" id="114517"/>
    <lineage>
        <taxon>Bacteria</taxon>
        <taxon>Pseudomonadati</taxon>
        <taxon>Pseudomonadota</taxon>
        <taxon>Gammaproteobacteria</taxon>
        <taxon>Aeromonadales</taxon>
        <taxon>Aeromonadaceae</taxon>
        <taxon>Aeromonas</taxon>
    </lineage>
</organism>
<dbReference type="NCBIfam" id="TIGR02497">
    <property type="entry name" value="yscI_hrpB_dom"/>
    <property type="match status" value="1"/>
</dbReference>
<dbReference type="GO" id="GO:0030254">
    <property type="term" value="P:protein secretion by the type III secretion system"/>
    <property type="evidence" value="ECO:0007669"/>
    <property type="project" value="InterPro"/>
</dbReference>